<dbReference type="NCBIfam" id="NF003952">
    <property type="entry name" value="PRK05450.1-5"/>
    <property type="match status" value="1"/>
</dbReference>
<reference evidence="5 6" key="1">
    <citation type="submission" date="2023-05" db="EMBL/GenBank/DDBJ databases">
        <title>Lysobacter sp. strain LF1 Genome sequencing and assembly.</title>
        <authorList>
            <person name="Jung Y."/>
        </authorList>
    </citation>
    <scope>NUCLEOTIDE SEQUENCE [LARGE SCALE GENOMIC DNA]</scope>
    <source>
        <strain evidence="5 6">LF1</strain>
    </source>
</reference>
<name>A0ABT6XJ33_9GAMM</name>
<organism evidence="5 6">
    <name type="scientific">Lysobacter stagni</name>
    <dbReference type="NCBI Taxonomy" id="3045172"/>
    <lineage>
        <taxon>Bacteria</taxon>
        <taxon>Pseudomonadati</taxon>
        <taxon>Pseudomonadota</taxon>
        <taxon>Gammaproteobacteria</taxon>
        <taxon>Lysobacterales</taxon>
        <taxon>Lysobacteraceae</taxon>
        <taxon>Lysobacter</taxon>
    </lineage>
</organism>
<keyword evidence="2 4" id="KW-0548">Nucleotidyltransferase</keyword>
<evidence type="ECO:0000256" key="4">
    <source>
        <dbReference type="HAMAP-Rule" id="MF_00057"/>
    </source>
</evidence>
<comment type="function">
    <text evidence="4">Activates KDO (a required 8-carbon sugar) for incorporation into bacterial lipopolysaccharide in Gram-negative bacteria.</text>
</comment>
<comment type="subcellular location">
    <subcellularLocation>
        <location evidence="4">Cytoplasm</location>
    </subcellularLocation>
</comment>
<keyword evidence="6" id="KW-1185">Reference proteome</keyword>
<dbReference type="NCBIfam" id="TIGR00466">
    <property type="entry name" value="kdsB"/>
    <property type="match status" value="1"/>
</dbReference>
<keyword evidence="3 4" id="KW-0448">Lipopolysaccharide biosynthesis</keyword>
<proteinExistence type="inferred from homology"/>
<evidence type="ECO:0000256" key="3">
    <source>
        <dbReference type="ARBA" id="ARBA00022985"/>
    </source>
</evidence>
<comment type="catalytic activity">
    <reaction evidence="4">
        <text>3-deoxy-alpha-D-manno-oct-2-ulosonate + CTP = CMP-3-deoxy-beta-D-manno-octulosonate + diphosphate</text>
        <dbReference type="Rhea" id="RHEA:23448"/>
        <dbReference type="ChEBI" id="CHEBI:33019"/>
        <dbReference type="ChEBI" id="CHEBI:37563"/>
        <dbReference type="ChEBI" id="CHEBI:85986"/>
        <dbReference type="ChEBI" id="CHEBI:85987"/>
        <dbReference type="EC" id="2.7.7.38"/>
    </reaction>
</comment>
<dbReference type="HAMAP" id="MF_00057">
    <property type="entry name" value="KdsB"/>
    <property type="match status" value="1"/>
</dbReference>
<comment type="similarity">
    <text evidence="4">Belongs to the KdsB family.</text>
</comment>
<evidence type="ECO:0000256" key="1">
    <source>
        <dbReference type="ARBA" id="ARBA00022679"/>
    </source>
</evidence>
<keyword evidence="1 4" id="KW-0808">Transferase</keyword>
<dbReference type="CDD" id="cd02517">
    <property type="entry name" value="CMP-KDO-Synthetase"/>
    <property type="match status" value="1"/>
</dbReference>
<dbReference type="InterPro" id="IPR003329">
    <property type="entry name" value="Cytidylyl_trans"/>
</dbReference>
<dbReference type="EC" id="2.7.7.38" evidence="4"/>
<accession>A0ABT6XJ33</accession>
<evidence type="ECO:0000313" key="5">
    <source>
        <dbReference type="EMBL" id="MDI9240176.1"/>
    </source>
</evidence>
<evidence type="ECO:0000313" key="6">
    <source>
        <dbReference type="Proteomes" id="UP001321580"/>
    </source>
</evidence>
<dbReference type="Proteomes" id="UP001321580">
    <property type="component" value="Unassembled WGS sequence"/>
</dbReference>
<keyword evidence="4" id="KW-0963">Cytoplasm</keyword>
<dbReference type="SUPFAM" id="SSF53448">
    <property type="entry name" value="Nucleotide-diphospho-sugar transferases"/>
    <property type="match status" value="1"/>
</dbReference>
<dbReference type="Gene3D" id="3.90.550.10">
    <property type="entry name" value="Spore Coat Polysaccharide Biosynthesis Protein SpsA, Chain A"/>
    <property type="match status" value="1"/>
</dbReference>
<dbReference type="RefSeq" id="WP_283213527.1">
    <property type="nucleotide sequence ID" value="NZ_JASGBI010000001.1"/>
</dbReference>
<dbReference type="InterPro" id="IPR004528">
    <property type="entry name" value="KdsB"/>
</dbReference>
<gene>
    <name evidence="4 5" type="primary">kdsB</name>
    <name evidence="5" type="ORF">QLQ15_14800</name>
</gene>
<comment type="caution">
    <text evidence="5">The sequence shown here is derived from an EMBL/GenBank/DDBJ whole genome shotgun (WGS) entry which is preliminary data.</text>
</comment>
<dbReference type="GO" id="GO:0008690">
    <property type="term" value="F:3-deoxy-manno-octulosonate cytidylyltransferase activity"/>
    <property type="evidence" value="ECO:0007669"/>
    <property type="project" value="UniProtKB-EC"/>
</dbReference>
<dbReference type="PANTHER" id="PTHR42866:SF2">
    <property type="entry name" value="3-DEOXY-MANNO-OCTULOSONATE CYTIDYLYLTRANSFERASE, MITOCHONDRIAL"/>
    <property type="match status" value="1"/>
</dbReference>
<dbReference type="Pfam" id="PF02348">
    <property type="entry name" value="CTP_transf_3"/>
    <property type="match status" value="1"/>
</dbReference>
<dbReference type="PANTHER" id="PTHR42866">
    <property type="entry name" value="3-DEOXY-MANNO-OCTULOSONATE CYTIDYLYLTRANSFERASE"/>
    <property type="match status" value="1"/>
</dbReference>
<comment type="pathway">
    <text evidence="4">Nucleotide-sugar biosynthesis; CMP-3-deoxy-D-manno-octulosonate biosynthesis; CMP-3-deoxy-D-manno-octulosonate from 3-deoxy-D-manno-octulosonate and CTP: step 1/1.</text>
</comment>
<dbReference type="InterPro" id="IPR029044">
    <property type="entry name" value="Nucleotide-diphossugar_trans"/>
</dbReference>
<dbReference type="EMBL" id="JASGBI010000001">
    <property type="protein sequence ID" value="MDI9240176.1"/>
    <property type="molecule type" value="Genomic_DNA"/>
</dbReference>
<evidence type="ECO:0000256" key="2">
    <source>
        <dbReference type="ARBA" id="ARBA00022695"/>
    </source>
</evidence>
<protein>
    <recommendedName>
        <fullName evidence="4">3-deoxy-manno-octulosonate cytidylyltransferase</fullName>
        <ecNumber evidence="4">2.7.7.38</ecNumber>
    </recommendedName>
    <alternativeName>
        <fullName evidence="4">CMP-2-keto-3-deoxyoctulosonic acid synthase</fullName>
        <shortName evidence="4">CKS</shortName>
        <shortName evidence="4">CMP-KDO synthase</shortName>
    </alternativeName>
</protein>
<sequence>MNSADAGDFVVAIPARFAASRLPGKPLRLLAGEPLVLHVARRALKAGAREVWVAADDERIAAALEGAGVRVAMTSPDHASGTDRLAECARIAGWSDDTVVVNLQGDEPFAPAAGIRAVAALMHAGQIEMATLAAPVTDVETLLDPNAVKLVRADDGRALYFSRAPIPWPRDAFARDRSRMPESGEWLRHIGIYGYRAGFLPRFAALPPGRLERIESLEQLRVLEAGYRIAVGVTPEPFPPGVDTPEDLARAEAWIAAGHG</sequence>